<name>A0AAD7FSF6_MYCRO</name>
<proteinExistence type="predicted"/>
<gene>
    <name evidence="3" type="ORF">B0H17DRAFT_476929</name>
</gene>
<evidence type="ECO:0000313" key="4">
    <source>
        <dbReference type="Proteomes" id="UP001221757"/>
    </source>
</evidence>
<accession>A0AAD7FSF6</accession>
<evidence type="ECO:0000256" key="2">
    <source>
        <dbReference type="SAM" id="Phobius"/>
    </source>
</evidence>
<dbReference type="EMBL" id="JARKIE010000430">
    <property type="protein sequence ID" value="KAJ7640233.1"/>
    <property type="molecule type" value="Genomic_DNA"/>
</dbReference>
<feature type="transmembrane region" description="Helical" evidence="2">
    <location>
        <begin position="121"/>
        <end position="140"/>
    </location>
</feature>
<dbReference type="Proteomes" id="UP001221757">
    <property type="component" value="Unassembled WGS sequence"/>
</dbReference>
<sequence>MNDSAGDERLTVEEAEKLGFPTLEFQMKVQGYSWDESFYNGVRQFYAAKGFDPDSQDVALELGLPLYEISTELDGPFAHIQPAEEGSQNDKCTPQEEIYEHSDFPSIQESSESTTEPSTTWKIIMGLQFALMFTLGALWLRDFLY</sequence>
<reference evidence="3" key="1">
    <citation type="submission" date="2023-03" db="EMBL/GenBank/DDBJ databases">
        <title>Massive genome expansion in bonnet fungi (Mycena s.s.) driven by repeated elements and novel gene families across ecological guilds.</title>
        <authorList>
            <consortium name="Lawrence Berkeley National Laboratory"/>
            <person name="Harder C.B."/>
            <person name="Miyauchi S."/>
            <person name="Viragh M."/>
            <person name="Kuo A."/>
            <person name="Thoen E."/>
            <person name="Andreopoulos B."/>
            <person name="Lu D."/>
            <person name="Skrede I."/>
            <person name="Drula E."/>
            <person name="Henrissat B."/>
            <person name="Morin E."/>
            <person name="Kohler A."/>
            <person name="Barry K."/>
            <person name="LaButti K."/>
            <person name="Morin E."/>
            <person name="Salamov A."/>
            <person name="Lipzen A."/>
            <person name="Mereny Z."/>
            <person name="Hegedus B."/>
            <person name="Baldrian P."/>
            <person name="Stursova M."/>
            <person name="Weitz H."/>
            <person name="Taylor A."/>
            <person name="Grigoriev I.V."/>
            <person name="Nagy L.G."/>
            <person name="Martin F."/>
            <person name="Kauserud H."/>
        </authorList>
    </citation>
    <scope>NUCLEOTIDE SEQUENCE</scope>
    <source>
        <strain evidence="3">CBHHK067</strain>
    </source>
</reference>
<evidence type="ECO:0000256" key="1">
    <source>
        <dbReference type="SAM" id="MobiDB-lite"/>
    </source>
</evidence>
<evidence type="ECO:0000313" key="3">
    <source>
        <dbReference type="EMBL" id="KAJ7640233.1"/>
    </source>
</evidence>
<keyword evidence="4" id="KW-1185">Reference proteome</keyword>
<dbReference type="AlphaFoldDB" id="A0AAD7FSF6"/>
<keyword evidence="2" id="KW-1133">Transmembrane helix</keyword>
<feature type="region of interest" description="Disordered" evidence="1">
    <location>
        <begin position="81"/>
        <end position="115"/>
    </location>
</feature>
<keyword evidence="2" id="KW-0472">Membrane</keyword>
<protein>
    <submittedName>
        <fullName evidence="3">Uncharacterized protein</fullName>
    </submittedName>
</protein>
<comment type="caution">
    <text evidence="3">The sequence shown here is derived from an EMBL/GenBank/DDBJ whole genome shotgun (WGS) entry which is preliminary data.</text>
</comment>
<organism evidence="3 4">
    <name type="scientific">Mycena rosella</name>
    <name type="common">Pink bonnet</name>
    <name type="synonym">Agaricus rosellus</name>
    <dbReference type="NCBI Taxonomy" id="1033263"/>
    <lineage>
        <taxon>Eukaryota</taxon>
        <taxon>Fungi</taxon>
        <taxon>Dikarya</taxon>
        <taxon>Basidiomycota</taxon>
        <taxon>Agaricomycotina</taxon>
        <taxon>Agaricomycetes</taxon>
        <taxon>Agaricomycetidae</taxon>
        <taxon>Agaricales</taxon>
        <taxon>Marasmiineae</taxon>
        <taxon>Mycenaceae</taxon>
        <taxon>Mycena</taxon>
    </lineage>
</organism>
<keyword evidence="2" id="KW-0812">Transmembrane</keyword>